<evidence type="ECO:0000256" key="3">
    <source>
        <dbReference type="SAM" id="SignalP"/>
    </source>
</evidence>
<dbReference type="SUPFAM" id="SSF47769">
    <property type="entry name" value="SAM/Pointed domain"/>
    <property type="match status" value="1"/>
</dbReference>
<reference evidence="5" key="1">
    <citation type="submission" date="2021-02" db="EMBL/GenBank/DDBJ databases">
        <authorList>
            <person name="Dougan E. K."/>
            <person name="Rhodes N."/>
            <person name="Thang M."/>
            <person name="Chan C."/>
        </authorList>
    </citation>
    <scope>NUCLEOTIDE SEQUENCE</scope>
</reference>
<comment type="similarity">
    <text evidence="1">Belongs to the glycosyltransferase 90 family.</text>
</comment>
<dbReference type="InterPro" id="IPR013761">
    <property type="entry name" value="SAM/pointed_sf"/>
</dbReference>
<name>A0A813LFI9_POLGL</name>
<accession>A0A813LFI9</accession>
<dbReference type="SMART" id="SM00672">
    <property type="entry name" value="CAP10"/>
    <property type="match status" value="1"/>
</dbReference>
<proteinExistence type="inferred from homology"/>
<evidence type="ECO:0000256" key="2">
    <source>
        <dbReference type="ARBA" id="ARBA00022679"/>
    </source>
</evidence>
<organism evidence="5 6">
    <name type="scientific">Polarella glacialis</name>
    <name type="common">Dinoflagellate</name>
    <dbReference type="NCBI Taxonomy" id="89957"/>
    <lineage>
        <taxon>Eukaryota</taxon>
        <taxon>Sar</taxon>
        <taxon>Alveolata</taxon>
        <taxon>Dinophyceae</taxon>
        <taxon>Suessiales</taxon>
        <taxon>Suessiaceae</taxon>
        <taxon>Polarella</taxon>
    </lineage>
</organism>
<dbReference type="SMART" id="SM00454">
    <property type="entry name" value="SAM"/>
    <property type="match status" value="1"/>
</dbReference>
<feature type="domain" description="SAM" evidence="4">
    <location>
        <begin position="44"/>
        <end position="109"/>
    </location>
</feature>
<dbReference type="Pfam" id="PF07647">
    <property type="entry name" value="SAM_2"/>
    <property type="match status" value="1"/>
</dbReference>
<dbReference type="Proteomes" id="UP000626109">
    <property type="component" value="Unassembled WGS sequence"/>
</dbReference>
<feature type="chain" id="PRO_5032832404" description="SAM domain-containing protein" evidence="3">
    <location>
        <begin position="22"/>
        <end position="514"/>
    </location>
</feature>
<dbReference type="InterPro" id="IPR001660">
    <property type="entry name" value="SAM"/>
</dbReference>
<protein>
    <recommendedName>
        <fullName evidence="4">SAM domain-containing protein</fullName>
    </recommendedName>
</protein>
<dbReference type="InterPro" id="IPR006598">
    <property type="entry name" value="CAP10"/>
</dbReference>
<keyword evidence="2" id="KW-0808">Transferase</keyword>
<feature type="signal peptide" evidence="3">
    <location>
        <begin position="1"/>
        <end position="21"/>
    </location>
</feature>
<keyword evidence="3" id="KW-0732">Signal</keyword>
<gene>
    <name evidence="5" type="ORF">PGLA2088_LOCUS42859</name>
</gene>
<dbReference type="CDD" id="cd09487">
    <property type="entry name" value="SAM_superfamily"/>
    <property type="match status" value="1"/>
</dbReference>
<dbReference type="Gene3D" id="1.10.150.50">
    <property type="entry name" value="Transcription Factor, Ets-1"/>
    <property type="match status" value="1"/>
</dbReference>
<evidence type="ECO:0000313" key="6">
    <source>
        <dbReference type="Proteomes" id="UP000626109"/>
    </source>
</evidence>
<dbReference type="GO" id="GO:0016740">
    <property type="term" value="F:transferase activity"/>
    <property type="evidence" value="ECO:0007669"/>
    <property type="project" value="UniProtKB-KW"/>
</dbReference>
<dbReference type="Pfam" id="PF05686">
    <property type="entry name" value="Glyco_transf_90"/>
    <property type="match status" value="1"/>
</dbReference>
<sequence length="514" mass="57605">MRAWWIFACVHLLGNSGSGEANVTGSCKASALSGSLCEVSVGAWTADQVSEWISDVVGLTQYGDAFVQQDVDGQTLLAGLTLADLKDVGIYSLGHRKRVLRSLTELLELAERQHAQAQLMPLEEFELLHACPVESHSKQIGEDLQLWRTGTELGNPVTREYLDDIFEATPCLFRFLIYGGQLWIRFNGLSCVDHPGWEEQEGSYFAGWLSQLLRSGVRVPDVEFLVLGRDRPISALHDPAPIFAVSKTRSHADILFPDPDALHDRQDTPGGCLQEESTFSRTAFEDRKPILLWRGSFAGGTREKPMRLGDYKILPRARLVQLSERYPELIDAGFQDGNHEYGVPPKVYENQAFNDWHTSHKKSKLSYLEQTEFRFLAVVDGVSGTNRFPCMLLSGSTVFKQTSPYYQWYDNMLVPWKHFVPVSYDLHDLPALVEAARKNLTQMGEMAAEARKHLKRHFSLEGKFCYMTRLLMAYRAVSFAPPSPGSGWLRLAPGEVDLKAQIQISLGRPVGAGP</sequence>
<evidence type="ECO:0000259" key="4">
    <source>
        <dbReference type="PROSITE" id="PS50105"/>
    </source>
</evidence>
<dbReference type="PANTHER" id="PTHR12203:SF35">
    <property type="entry name" value="PROTEIN O-GLUCOSYLTRANSFERASE 1"/>
    <property type="match status" value="1"/>
</dbReference>
<dbReference type="PANTHER" id="PTHR12203">
    <property type="entry name" value="KDEL LYS-ASP-GLU-LEU CONTAINING - RELATED"/>
    <property type="match status" value="1"/>
</dbReference>
<dbReference type="EMBL" id="CAJNNW010034513">
    <property type="protein sequence ID" value="CAE8722975.1"/>
    <property type="molecule type" value="Genomic_DNA"/>
</dbReference>
<dbReference type="AlphaFoldDB" id="A0A813LFI9"/>
<evidence type="ECO:0000313" key="5">
    <source>
        <dbReference type="EMBL" id="CAE8722975.1"/>
    </source>
</evidence>
<dbReference type="InterPro" id="IPR051091">
    <property type="entry name" value="O-Glucosyltr/Glycosyltrsf_90"/>
</dbReference>
<comment type="caution">
    <text evidence="5">The sequence shown here is derived from an EMBL/GenBank/DDBJ whole genome shotgun (WGS) entry which is preliminary data.</text>
</comment>
<evidence type="ECO:0000256" key="1">
    <source>
        <dbReference type="ARBA" id="ARBA00010118"/>
    </source>
</evidence>
<dbReference type="PROSITE" id="PS50105">
    <property type="entry name" value="SAM_DOMAIN"/>
    <property type="match status" value="1"/>
</dbReference>